<evidence type="ECO:0000256" key="3">
    <source>
        <dbReference type="ARBA" id="ARBA00022475"/>
    </source>
</evidence>
<dbReference type="InterPro" id="IPR010627">
    <property type="entry name" value="Prepilin_pept_A24_N"/>
</dbReference>
<keyword evidence="3" id="KW-1003">Cell membrane</keyword>
<evidence type="ECO:0000256" key="7">
    <source>
        <dbReference type="SAM" id="Phobius"/>
    </source>
</evidence>
<dbReference type="InterPro" id="IPR050882">
    <property type="entry name" value="Prepilin_peptidase/N-MTase"/>
</dbReference>
<comment type="similarity">
    <text evidence="2">Belongs to the peptidase A24 family.</text>
</comment>
<evidence type="ECO:0000256" key="5">
    <source>
        <dbReference type="ARBA" id="ARBA00022989"/>
    </source>
</evidence>
<dbReference type="Proteomes" id="UP000034081">
    <property type="component" value="Unassembled WGS sequence"/>
</dbReference>
<dbReference type="Pfam" id="PF06750">
    <property type="entry name" value="A24_N_bact"/>
    <property type="match status" value="1"/>
</dbReference>
<sequence>MLFLYFLVFVLGLTFGSFLTSYTYRWPRNLSFGGRSYCDNCRKKISWYDNIPLISYLILNGKCRNCQQKISFLYPLIEFVMGIMFIAIFYVFMRCPYVQGTSLDISIICSIKSTLGVYTLPYLFAVCVSLIAIFIIDLQTQYIPDELVFFILTLSLLVLIITANDSLYLTLFSAFFASTFFLFLNFITHGKGMGLGDVKLVLAGGLFFGMPFTISWLFLSFILGAVIGLTLIYFGKAKFKKPIAFGPFLVMSWFITMFWGDKLVSILIPWF</sequence>
<dbReference type="PATRIC" id="fig|1618570.3.peg.346"/>
<proteinExistence type="inferred from homology"/>
<comment type="caution">
    <text evidence="10">The sequence shown here is derived from an EMBL/GenBank/DDBJ whole genome shotgun (WGS) entry which is preliminary data.</text>
</comment>
<dbReference type="GO" id="GO:0008168">
    <property type="term" value="F:methyltransferase activity"/>
    <property type="evidence" value="ECO:0007669"/>
    <property type="project" value="UniProtKB-KW"/>
</dbReference>
<dbReference type="GO" id="GO:0005886">
    <property type="term" value="C:plasma membrane"/>
    <property type="evidence" value="ECO:0007669"/>
    <property type="project" value="UniProtKB-SubCell"/>
</dbReference>
<dbReference type="GO" id="GO:0032259">
    <property type="term" value="P:methylation"/>
    <property type="evidence" value="ECO:0007669"/>
    <property type="project" value="UniProtKB-KW"/>
</dbReference>
<evidence type="ECO:0000256" key="1">
    <source>
        <dbReference type="ARBA" id="ARBA00004651"/>
    </source>
</evidence>
<dbReference type="PANTHER" id="PTHR30487:SF0">
    <property type="entry name" value="PREPILIN LEADER PEPTIDASE_N-METHYLTRANSFERASE-RELATED"/>
    <property type="match status" value="1"/>
</dbReference>
<feature type="transmembrane region" description="Helical" evidence="7">
    <location>
        <begin position="242"/>
        <end position="260"/>
    </location>
</feature>
<evidence type="ECO:0000313" key="10">
    <source>
        <dbReference type="EMBL" id="KKQ85897.1"/>
    </source>
</evidence>
<organism evidence="10 11">
    <name type="scientific">Candidatus Woesebacteria bacterium GW2011_GWB1_38_8</name>
    <dbReference type="NCBI Taxonomy" id="1618570"/>
    <lineage>
        <taxon>Bacteria</taxon>
        <taxon>Candidatus Woeseibacteriota</taxon>
    </lineage>
</organism>
<comment type="subcellular location">
    <subcellularLocation>
        <location evidence="1">Cell membrane</location>
        <topology evidence="1">Multi-pass membrane protein</topology>
    </subcellularLocation>
</comment>
<feature type="transmembrane region" description="Helical" evidence="7">
    <location>
        <begin position="114"/>
        <end position="136"/>
    </location>
</feature>
<gene>
    <name evidence="10" type="ORF">UT08_C0003G0060</name>
</gene>
<dbReference type="AlphaFoldDB" id="A0A0G0L4E9"/>
<dbReference type="Gene3D" id="1.20.120.1220">
    <property type="match status" value="1"/>
</dbReference>
<dbReference type="GO" id="GO:0004190">
    <property type="term" value="F:aspartic-type endopeptidase activity"/>
    <property type="evidence" value="ECO:0007669"/>
    <property type="project" value="InterPro"/>
</dbReference>
<keyword evidence="10" id="KW-0808">Transferase</keyword>
<evidence type="ECO:0000313" key="11">
    <source>
        <dbReference type="Proteomes" id="UP000034081"/>
    </source>
</evidence>
<dbReference type="GO" id="GO:0006465">
    <property type="term" value="P:signal peptide processing"/>
    <property type="evidence" value="ECO:0007669"/>
    <property type="project" value="TreeGrafter"/>
</dbReference>
<dbReference type="Pfam" id="PF01478">
    <property type="entry name" value="Peptidase_A24"/>
    <property type="match status" value="1"/>
</dbReference>
<dbReference type="STRING" id="1618570.UT08_C0003G0060"/>
<feature type="transmembrane region" description="Helical" evidence="7">
    <location>
        <begin position="168"/>
        <end position="187"/>
    </location>
</feature>
<evidence type="ECO:0000256" key="4">
    <source>
        <dbReference type="ARBA" id="ARBA00022692"/>
    </source>
</evidence>
<evidence type="ECO:0000256" key="6">
    <source>
        <dbReference type="ARBA" id="ARBA00023136"/>
    </source>
</evidence>
<accession>A0A0G0L4E9</accession>
<evidence type="ECO:0000256" key="2">
    <source>
        <dbReference type="ARBA" id="ARBA00005801"/>
    </source>
</evidence>
<reference evidence="10 11" key="1">
    <citation type="journal article" date="2015" name="Nature">
        <title>rRNA introns, odd ribosomes, and small enigmatic genomes across a large radiation of phyla.</title>
        <authorList>
            <person name="Brown C.T."/>
            <person name="Hug L.A."/>
            <person name="Thomas B.C."/>
            <person name="Sharon I."/>
            <person name="Castelle C.J."/>
            <person name="Singh A."/>
            <person name="Wilkins M.J."/>
            <person name="Williams K.H."/>
            <person name="Banfield J.F."/>
        </authorList>
    </citation>
    <scope>NUCLEOTIDE SEQUENCE [LARGE SCALE GENOMIC DNA]</scope>
</reference>
<name>A0A0G0L4E9_9BACT</name>
<dbReference type="PANTHER" id="PTHR30487">
    <property type="entry name" value="TYPE 4 PREPILIN-LIKE PROTEINS LEADER PEPTIDE-PROCESSING ENZYME"/>
    <property type="match status" value="1"/>
</dbReference>
<dbReference type="InterPro" id="IPR000045">
    <property type="entry name" value="Prepilin_IV_endopep_pep"/>
</dbReference>
<feature type="domain" description="Prepilin type IV endopeptidase peptidase" evidence="8">
    <location>
        <begin position="125"/>
        <end position="229"/>
    </location>
</feature>
<keyword evidence="4 7" id="KW-0812">Transmembrane</keyword>
<keyword evidence="6 7" id="KW-0472">Membrane</keyword>
<protein>
    <submittedName>
        <fullName evidence="10">Putative bifunctional type IV leader peptidase/N-methyltransferase</fullName>
    </submittedName>
</protein>
<feature type="transmembrane region" description="Helical" evidence="7">
    <location>
        <begin position="207"/>
        <end position="235"/>
    </location>
</feature>
<feature type="domain" description="Prepilin peptidase A24 N-terminal" evidence="9">
    <location>
        <begin position="10"/>
        <end position="92"/>
    </location>
</feature>
<feature type="transmembrane region" description="Helical" evidence="7">
    <location>
        <begin position="142"/>
        <end position="161"/>
    </location>
</feature>
<evidence type="ECO:0000259" key="8">
    <source>
        <dbReference type="Pfam" id="PF01478"/>
    </source>
</evidence>
<keyword evidence="5 7" id="KW-1133">Transmembrane helix</keyword>
<dbReference type="EMBL" id="LBVL01000003">
    <property type="protein sequence ID" value="KKQ85897.1"/>
    <property type="molecule type" value="Genomic_DNA"/>
</dbReference>
<evidence type="ECO:0000259" key="9">
    <source>
        <dbReference type="Pfam" id="PF06750"/>
    </source>
</evidence>
<feature type="transmembrane region" description="Helical" evidence="7">
    <location>
        <begin position="72"/>
        <end position="93"/>
    </location>
</feature>
<keyword evidence="10" id="KW-0489">Methyltransferase</keyword>